<dbReference type="EC" id="5.3.1.24" evidence="3 9"/>
<keyword evidence="5 9" id="KW-0028">Amino-acid biosynthesis</keyword>
<dbReference type="SUPFAM" id="SSF51366">
    <property type="entry name" value="Ribulose-phoshate binding barrel"/>
    <property type="match status" value="1"/>
</dbReference>
<dbReference type="InterPro" id="IPR044643">
    <property type="entry name" value="TrpF_fam"/>
</dbReference>
<dbReference type="GO" id="GO:0004640">
    <property type="term" value="F:phosphoribosylanthranilate isomerase activity"/>
    <property type="evidence" value="ECO:0007669"/>
    <property type="project" value="UniProtKB-EC"/>
</dbReference>
<comment type="caution">
    <text evidence="11">The sequence shown here is derived from an EMBL/GenBank/DDBJ whole genome shotgun (WGS) entry which is preliminary data.</text>
</comment>
<dbReference type="Gene3D" id="3.20.20.70">
    <property type="entry name" value="Aldolase class I"/>
    <property type="match status" value="1"/>
</dbReference>
<dbReference type="InterPro" id="IPR013785">
    <property type="entry name" value="Aldolase_TIM"/>
</dbReference>
<evidence type="ECO:0000256" key="4">
    <source>
        <dbReference type="ARBA" id="ARBA00022272"/>
    </source>
</evidence>
<dbReference type="Proteomes" id="UP001305746">
    <property type="component" value="Unassembled WGS sequence"/>
</dbReference>
<evidence type="ECO:0000256" key="3">
    <source>
        <dbReference type="ARBA" id="ARBA00012572"/>
    </source>
</evidence>
<organism evidence="11 12">
    <name type="scientific">Marinobacter qingdaonensis</name>
    <dbReference type="NCBI Taxonomy" id="3108486"/>
    <lineage>
        <taxon>Bacteria</taxon>
        <taxon>Pseudomonadati</taxon>
        <taxon>Pseudomonadota</taxon>
        <taxon>Gammaproteobacteria</taxon>
        <taxon>Pseudomonadales</taxon>
        <taxon>Marinobacteraceae</taxon>
        <taxon>Marinobacter</taxon>
    </lineage>
</organism>
<evidence type="ECO:0000313" key="12">
    <source>
        <dbReference type="Proteomes" id="UP001305746"/>
    </source>
</evidence>
<comment type="catalytic activity">
    <reaction evidence="1 9">
        <text>N-(5-phospho-beta-D-ribosyl)anthranilate = 1-(2-carboxyphenylamino)-1-deoxy-D-ribulose 5-phosphate</text>
        <dbReference type="Rhea" id="RHEA:21540"/>
        <dbReference type="ChEBI" id="CHEBI:18277"/>
        <dbReference type="ChEBI" id="CHEBI:58613"/>
        <dbReference type="EC" id="5.3.1.24"/>
    </reaction>
</comment>
<keyword evidence="7 9" id="KW-0057">Aromatic amino acid biosynthesis</keyword>
<evidence type="ECO:0000256" key="6">
    <source>
        <dbReference type="ARBA" id="ARBA00022822"/>
    </source>
</evidence>
<dbReference type="PANTHER" id="PTHR42894">
    <property type="entry name" value="N-(5'-PHOSPHORIBOSYL)ANTHRANILATE ISOMERASE"/>
    <property type="match status" value="1"/>
</dbReference>
<protein>
    <recommendedName>
        <fullName evidence="4 9">N-(5'-phosphoribosyl)anthranilate isomerase</fullName>
        <shortName evidence="9">PRAI</shortName>
        <ecNumber evidence="3 9">5.3.1.24</ecNumber>
    </recommendedName>
</protein>
<dbReference type="EMBL" id="JAYDCJ010000003">
    <property type="protein sequence ID" value="MEA1081924.1"/>
    <property type="molecule type" value="Genomic_DNA"/>
</dbReference>
<accession>A0ABU5P1L3</accession>
<proteinExistence type="inferred from homology"/>
<dbReference type="Pfam" id="PF00697">
    <property type="entry name" value="PRAI"/>
    <property type="match status" value="1"/>
</dbReference>
<dbReference type="HAMAP" id="MF_00135">
    <property type="entry name" value="PRAI"/>
    <property type="match status" value="1"/>
</dbReference>
<evidence type="ECO:0000256" key="2">
    <source>
        <dbReference type="ARBA" id="ARBA00004664"/>
    </source>
</evidence>
<keyword evidence="6 9" id="KW-0822">Tryptophan biosynthesis</keyword>
<keyword evidence="8 9" id="KW-0413">Isomerase</keyword>
<comment type="similarity">
    <text evidence="9">Belongs to the TrpF family.</text>
</comment>
<keyword evidence="12" id="KW-1185">Reference proteome</keyword>
<gene>
    <name evidence="9" type="primary">trpF</name>
    <name evidence="11" type="ORF">U5822_14710</name>
</gene>
<evidence type="ECO:0000256" key="8">
    <source>
        <dbReference type="ARBA" id="ARBA00023235"/>
    </source>
</evidence>
<evidence type="ECO:0000256" key="1">
    <source>
        <dbReference type="ARBA" id="ARBA00001164"/>
    </source>
</evidence>
<dbReference type="RefSeq" id="WP_322856360.1">
    <property type="nucleotide sequence ID" value="NZ_JAYDCJ010000003.1"/>
</dbReference>
<dbReference type="PANTHER" id="PTHR42894:SF1">
    <property type="entry name" value="N-(5'-PHOSPHORIBOSYL)ANTHRANILATE ISOMERASE"/>
    <property type="match status" value="1"/>
</dbReference>
<dbReference type="CDD" id="cd00405">
    <property type="entry name" value="PRAI"/>
    <property type="match status" value="1"/>
</dbReference>
<evidence type="ECO:0000259" key="10">
    <source>
        <dbReference type="Pfam" id="PF00697"/>
    </source>
</evidence>
<reference evidence="11 12" key="1">
    <citation type="submission" date="2023-12" db="EMBL/GenBank/DDBJ databases">
        <title>Marinobacter qingdaonensis sp. nov., isolated from the intertidal sediment of Qingdao, PR China.</title>
        <authorList>
            <person name="Li Y."/>
        </authorList>
    </citation>
    <scope>NUCLEOTIDE SEQUENCE [LARGE SCALE GENOMIC DNA]</scope>
    <source>
        <strain evidence="11 12">ASW11-75</strain>
    </source>
</reference>
<dbReference type="NCBIfam" id="NF002299">
    <property type="entry name" value="PRK01222.1-6"/>
    <property type="match status" value="1"/>
</dbReference>
<dbReference type="NCBIfam" id="NF002298">
    <property type="entry name" value="PRK01222.1-4"/>
    <property type="match status" value="1"/>
</dbReference>
<evidence type="ECO:0000256" key="5">
    <source>
        <dbReference type="ARBA" id="ARBA00022605"/>
    </source>
</evidence>
<comment type="pathway">
    <text evidence="2 9">Amino-acid biosynthesis; L-tryptophan biosynthesis; L-tryptophan from chorismate: step 3/5.</text>
</comment>
<evidence type="ECO:0000256" key="9">
    <source>
        <dbReference type="HAMAP-Rule" id="MF_00135"/>
    </source>
</evidence>
<sequence length="209" mass="22811">MSTRVKICGLTRAEDVADAVQAGADALGFVFYQPSPRAVTIAQAAELVRQVPAFVTTVGLFVNPSADEVRATLDQVPLDLLQFHGDETPEFCAQFQRRWIKAVRVQNAEQIERAFQDYDQASGLLVDAYDPQRYGGTGQSFNWSLIPASRPLPLILAGGLSSANVSGAVEQVRPWAVDVSGGVERSKGIKDIDKISDFIKEVRRVCKTD</sequence>
<name>A0ABU5P1L3_9GAMM</name>
<evidence type="ECO:0000256" key="7">
    <source>
        <dbReference type="ARBA" id="ARBA00023141"/>
    </source>
</evidence>
<dbReference type="InterPro" id="IPR011060">
    <property type="entry name" value="RibuloseP-bd_barrel"/>
</dbReference>
<feature type="domain" description="N-(5'phosphoribosyl) anthranilate isomerase (PRAI)" evidence="10">
    <location>
        <begin position="5"/>
        <end position="200"/>
    </location>
</feature>
<dbReference type="InterPro" id="IPR001240">
    <property type="entry name" value="PRAI_dom"/>
</dbReference>
<evidence type="ECO:0000313" key="11">
    <source>
        <dbReference type="EMBL" id="MEA1081924.1"/>
    </source>
</evidence>